<keyword evidence="2" id="KW-1185">Reference proteome</keyword>
<reference evidence="1 2" key="1">
    <citation type="journal article" date="2018" name="Sci. Rep.">
        <title>Genomic signatures of local adaptation to the degree of environmental predictability in rotifers.</title>
        <authorList>
            <person name="Franch-Gras L."/>
            <person name="Hahn C."/>
            <person name="Garcia-Roger E.M."/>
            <person name="Carmona M.J."/>
            <person name="Serra M."/>
            <person name="Gomez A."/>
        </authorList>
    </citation>
    <scope>NUCLEOTIDE SEQUENCE [LARGE SCALE GENOMIC DNA]</scope>
    <source>
        <strain evidence="1">HYR1</strain>
    </source>
</reference>
<comment type="caution">
    <text evidence="1">The sequence shown here is derived from an EMBL/GenBank/DDBJ whole genome shotgun (WGS) entry which is preliminary data.</text>
</comment>
<proteinExistence type="predicted"/>
<dbReference type="EMBL" id="REGN01009021">
    <property type="protein sequence ID" value="RNA02167.1"/>
    <property type="molecule type" value="Genomic_DNA"/>
</dbReference>
<name>A0A3M7PSN7_BRAPC</name>
<dbReference type="Proteomes" id="UP000276133">
    <property type="component" value="Unassembled WGS sequence"/>
</dbReference>
<accession>A0A3M7PSN7</accession>
<organism evidence="1 2">
    <name type="scientific">Brachionus plicatilis</name>
    <name type="common">Marine rotifer</name>
    <name type="synonym">Brachionus muelleri</name>
    <dbReference type="NCBI Taxonomy" id="10195"/>
    <lineage>
        <taxon>Eukaryota</taxon>
        <taxon>Metazoa</taxon>
        <taxon>Spiralia</taxon>
        <taxon>Gnathifera</taxon>
        <taxon>Rotifera</taxon>
        <taxon>Eurotatoria</taxon>
        <taxon>Monogononta</taxon>
        <taxon>Pseudotrocha</taxon>
        <taxon>Ploima</taxon>
        <taxon>Brachionidae</taxon>
        <taxon>Brachionus</taxon>
    </lineage>
</organism>
<protein>
    <submittedName>
        <fullName evidence="1">Uncharacterized protein</fullName>
    </submittedName>
</protein>
<gene>
    <name evidence="1" type="ORF">BpHYR1_041954</name>
</gene>
<evidence type="ECO:0000313" key="1">
    <source>
        <dbReference type="EMBL" id="RNA02167.1"/>
    </source>
</evidence>
<dbReference type="AlphaFoldDB" id="A0A3M7PSN7"/>
<sequence>MRLLNQKCDHKGKPYIGLLYFSLQPHLENAISSWCPCQTSEQYGDCESQKRFKLQLKHQILSQKIFGVWNKLEEKIVSAISLNRFKTKIDVLKANHTELPVIAHKSFDCINYIFEAMKPQFEKILNNAFKIVGRLLLVIYDFGVVKENLVLKIGLQNTLQFSAFCTPLKSILINCAHTYILVIGPVAIFLDYNFNYLI</sequence>
<evidence type="ECO:0000313" key="2">
    <source>
        <dbReference type="Proteomes" id="UP000276133"/>
    </source>
</evidence>